<evidence type="ECO:0000313" key="10">
    <source>
        <dbReference type="EMBL" id="PZD96512.1"/>
    </source>
</evidence>
<feature type="domain" description="Methyl-accepting transducer" evidence="8">
    <location>
        <begin position="270"/>
        <end position="535"/>
    </location>
</feature>
<accession>A0A2W1LNK0</accession>
<dbReference type="Pfam" id="PF00015">
    <property type="entry name" value="MCPsignal"/>
    <property type="match status" value="1"/>
</dbReference>
<feature type="transmembrane region" description="Helical" evidence="7">
    <location>
        <begin position="183"/>
        <end position="205"/>
    </location>
</feature>
<evidence type="ECO:0008006" key="12">
    <source>
        <dbReference type="Google" id="ProtNLM"/>
    </source>
</evidence>
<dbReference type="Pfam" id="PF12729">
    <property type="entry name" value="4HB_MCP_1"/>
    <property type="match status" value="1"/>
</dbReference>
<dbReference type="PANTHER" id="PTHR32089:SF112">
    <property type="entry name" value="LYSOZYME-LIKE PROTEIN-RELATED"/>
    <property type="match status" value="1"/>
</dbReference>
<dbReference type="GO" id="GO:0007165">
    <property type="term" value="P:signal transduction"/>
    <property type="evidence" value="ECO:0007669"/>
    <property type="project" value="UniProtKB-KW"/>
</dbReference>
<evidence type="ECO:0000259" key="8">
    <source>
        <dbReference type="PROSITE" id="PS50111"/>
    </source>
</evidence>
<evidence type="ECO:0000313" key="11">
    <source>
        <dbReference type="Proteomes" id="UP000249522"/>
    </source>
</evidence>
<dbReference type="PROSITE" id="PS50111">
    <property type="entry name" value="CHEMOTAXIS_TRANSDUC_2"/>
    <property type="match status" value="1"/>
</dbReference>
<dbReference type="InterPro" id="IPR024478">
    <property type="entry name" value="HlyB_4HB_MCP"/>
</dbReference>
<dbReference type="Proteomes" id="UP000249522">
    <property type="component" value="Unassembled WGS sequence"/>
</dbReference>
<proteinExistence type="inferred from homology"/>
<keyword evidence="4 6" id="KW-0807">Transducer</keyword>
<dbReference type="SMART" id="SM00304">
    <property type="entry name" value="HAMP"/>
    <property type="match status" value="1"/>
</dbReference>
<dbReference type="Gene3D" id="6.10.340.10">
    <property type="match status" value="1"/>
</dbReference>
<dbReference type="OrthoDB" id="9760371at2"/>
<keyword evidence="7" id="KW-1133">Transmembrane helix</keyword>
<comment type="subcellular location">
    <subcellularLocation>
        <location evidence="1">Cell membrane</location>
    </subcellularLocation>
</comment>
<dbReference type="AlphaFoldDB" id="A0A2W1LNK0"/>
<dbReference type="Gene3D" id="1.10.287.950">
    <property type="entry name" value="Methyl-accepting chemotaxis protein"/>
    <property type="match status" value="1"/>
</dbReference>
<dbReference type="InterPro" id="IPR004089">
    <property type="entry name" value="MCPsignal_dom"/>
</dbReference>
<protein>
    <recommendedName>
        <fullName evidence="12">Methyl-accepting chemotaxis protein</fullName>
    </recommendedName>
</protein>
<dbReference type="InterPro" id="IPR003660">
    <property type="entry name" value="HAMP_dom"/>
</dbReference>
<evidence type="ECO:0000256" key="4">
    <source>
        <dbReference type="ARBA" id="ARBA00023224"/>
    </source>
</evidence>
<name>A0A2W1LNK0_9BACL</name>
<dbReference type="GO" id="GO:0005886">
    <property type="term" value="C:plasma membrane"/>
    <property type="evidence" value="ECO:0007669"/>
    <property type="project" value="UniProtKB-SubCell"/>
</dbReference>
<dbReference type="RefSeq" id="WP_111145917.1">
    <property type="nucleotide sequence ID" value="NZ_QKRB01000037.1"/>
</dbReference>
<evidence type="ECO:0000256" key="3">
    <source>
        <dbReference type="ARBA" id="ARBA00023136"/>
    </source>
</evidence>
<dbReference type="PANTHER" id="PTHR32089">
    <property type="entry name" value="METHYL-ACCEPTING CHEMOTAXIS PROTEIN MCPB"/>
    <property type="match status" value="1"/>
</dbReference>
<feature type="domain" description="HAMP" evidence="9">
    <location>
        <begin position="218"/>
        <end position="265"/>
    </location>
</feature>
<dbReference type="CDD" id="cd06225">
    <property type="entry name" value="HAMP"/>
    <property type="match status" value="1"/>
</dbReference>
<keyword evidence="11" id="KW-1185">Reference proteome</keyword>
<evidence type="ECO:0000256" key="5">
    <source>
        <dbReference type="ARBA" id="ARBA00029447"/>
    </source>
</evidence>
<dbReference type="PROSITE" id="PS50885">
    <property type="entry name" value="HAMP"/>
    <property type="match status" value="1"/>
</dbReference>
<evidence type="ECO:0000256" key="7">
    <source>
        <dbReference type="SAM" id="Phobius"/>
    </source>
</evidence>
<keyword evidence="3 7" id="KW-0472">Membrane</keyword>
<dbReference type="Pfam" id="PF00672">
    <property type="entry name" value="HAMP"/>
    <property type="match status" value="1"/>
</dbReference>
<comment type="similarity">
    <text evidence="5">Belongs to the methyl-accepting chemotaxis (MCP) protein family.</text>
</comment>
<keyword evidence="7" id="KW-0812">Transmembrane</keyword>
<gene>
    <name evidence="10" type="ORF">DNH61_06805</name>
</gene>
<dbReference type="SUPFAM" id="SSF58104">
    <property type="entry name" value="Methyl-accepting chemotaxis protein (MCP) signaling domain"/>
    <property type="match status" value="1"/>
</dbReference>
<evidence type="ECO:0000256" key="6">
    <source>
        <dbReference type="PROSITE-ProRule" id="PRU00284"/>
    </source>
</evidence>
<dbReference type="SMART" id="SM00283">
    <property type="entry name" value="MA"/>
    <property type="match status" value="1"/>
</dbReference>
<evidence type="ECO:0000256" key="1">
    <source>
        <dbReference type="ARBA" id="ARBA00004236"/>
    </source>
</evidence>
<organism evidence="10 11">
    <name type="scientific">Paenibacillus sambharensis</name>
    <dbReference type="NCBI Taxonomy" id="1803190"/>
    <lineage>
        <taxon>Bacteria</taxon>
        <taxon>Bacillati</taxon>
        <taxon>Bacillota</taxon>
        <taxon>Bacilli</taxon>
        <taxon>Bacillales</taxon>
        <taxon>Paenibacillaceae</taxon>
        <taxon>Paenibacillus</taxon>
    </lineage>
</organism>
<reference evidence="10 11" key="1">
    <citation type="submission" date="2018-06" db="EMBL/GenBank/DDBJ databases">
        <title>Paenibacillus imtechensis sp. nov.</title>
        <authorList>
            <person name="Pinnaka A.K."/>
            <person name="Singh H."/>
            <person name="Kaur M."/>
        </authorList>
    </citation>
    <scope>NUCLEOTIDE SEQUENCE [LARGE SCALE GENOMIC DNA]</scope>
    <source>
        <strain evidence="10 11">SMB1</strain>
    </source>
</reference>
<sequence>MRRIKAKILIVLISLVIVGIGASLLGVSSLNMLKSSSDRISDNYLNRIMVLDSISSTMQEAQQLLLAHCIASTIESKLVLTESISKSIAQLEYSFGEYASLIGDEDKASYDKLMTLYQDYKEKYEQTFRLSAVNHYQEAASNVNGVLTEIFNSLNQQADELVEQAKHDIEVAKEDQVNTYSNAIAIVLGMLVVIFIVFITNYIVLNKTIVKPTVSADKNLTNIIEKIKNNKGDLTERIPVETNDEIGKLVSGINTFIMTLEDIIGKIIVSSNQLDNITMHVNENITGANSNSQDISATMEELSARMETVDHTIGSINSSAEHAGVEVRNVSASTHNIYQYTIEMKKRALQLEQTAVHNKEATHEMMTAILGSLQTAIENSKSVQRVNALTNEIMNISKQTHLLALNASIEAARAGEAGKGFAVVANEIRNLADTSREAASNIQTINTTVTSAVNDLNNQANAIVAYINQTILPDYEQFVSSGQQYRADSEHVNATMDECVENTQNLTAIMNELAEAVKQISSAINESTQGITDAAVSTSELVNQISVIHEEMESSSNVVYELNKQSAAFTNLK</sequence>
<evidence type="ECO:0000259" key="9">
    <source>
        <dbReference type="PROSITE" id="PS50885"/>
    </source>
</evidence>
<dbReference type="EMBL" id="QKRB01000037">
    <property type="protein sequence ID" value="PZD96512.1"/>
    <property type="molecule type" value="Genomic_DNA"/>
</dbReference>
<comment type="caution">
    <text evidence="10">The sequence shown here is derived from an EMBL/GenBank/DDBJ whole genome shotgun (WGS) entry which is preliminary data.</text>
</comment>
<evidence type="ECO:0000256" key="2">
    <source>
        <dbReference type="ARBA" id="ARBA00022475"/>
    </source>
</evidence>
<keyword evidence="2" id="KW-1003">Cell membrane</keyword>